<gene>
    <name evidence="1" type="ORF">S06H3_35824</name>
</gene>
<sequence length="32" mass="3717">HRTGHQISERLSGEHPLIPLYLQSEVNRGTQY</sequence>
<organism evidence="1">
    <name type="scientific">marine sediment metagenome</name>
    <dbReference type="NCBI Taxonomy" id="412755"/>
    <lineage>
        <taxon>unclassified sequences</taxon>
        <taxon>metagenomes</taxon>
        <taxon>ecological metagenomes</taxon>
    </lineage>
</organism>
<reference evidence="1" key="1">
    <citation type="journal article" date="2014" name="Front. Microbiol.">
        <title>High frequency of phylogenetically diverse reductive dehalogenase-homologous genes in deep subseafloor sedimentary metagenomes.</title>
        <authorList>
            <person name="Kawai M."/>
            <person name="Futagami T."/>
            <person name="Toyoda A."/>
            <person name="Takaki Y."/>
            <person name="Nishi S."/>
            <person name="Hori S."/>
            <person name="Arai W."/>
            <person name="Tsubouchi T."/>
            <person name="Morono Y."/>
            <person name="Uchiyama I."/>
            <person name="Ito T."/>
            <person name="Fujiyama A."/>
            <person name="Inagaki F."/>
            <person name="Takami H."/>
        </authorList>
    </citation>
    <scope>NUCLEOTIDE SEQUENCE</scope>
    <source>
        <strain evidence="1">Expedition CK06-06</strain>
    </source>
</reference>
<name>X1P535_9ZZZZ</name>
<proteinExistence type="predicted"/>
<feature type="non-terminal residue" evidence="1">
    <location>
        <position position="1"/>
    </location>
</feature>
<protein>
    <submittedName>
        <fullName evidence="1">Uncharacterized protein</fullName>
    </submittedName>
</protein>
<accession>X1P535</accession>
<evidence type="ECO:0000313" key="1">
    <source>
        <dbReference type="EMBL" id="GAI26019.1"/>
    </source>
</evidence>
<dbReference type="AlphaFoldDB" id="X1P535"/>
<dbReference type="EMBL" id="BARV01021644">
    <property type="protein sequence ID" value="GAI26019.1"/>
    <property type="molecule type" value="Genomic_DNA"/>
</dbReference>
<comment type="caution">
    <text evidence="1">The sequence shown here is derived from an EMBL/GenBank/DDBJ whole genome shotgun (WGS) entry which is preliminary data.</text>
</comment>